<accession>A0A8X6MHV2</accession>
<proteinExistence type="predicted"/>
<reference evidence="1" key="1">
    <citation type="submission" date="2020-08" db="EMBL/GenBank/DDBJ databases">
        <title>Multicomponent nature underlies the extraordinary mechanical properties of spider dragline silk.</title>
        <authorList>
            <person name="Kono N."/>
            <person name="Nakamura H."/>
            <person name="Mori M."/>
            <person name="Yoshida Y."/>
            <person name="Ohtoshi R."/>
            <person name="Malay A.D."/>
            <person name="Moran D.A.P."/>
            <person name="Tomita M."/>
            <person name="Numata K."/>
            <person name="Arakawa K."/>
        </authorList>
    </citation>
    <scope>NUCLEOTIDE SEQUENCE</scope>
</reference>
<keyword evidence="2" id="KW-1185">Reference proteome</keyword>
<dbReference type="AlphaFoldDB" id="A0A8X6MHV2"/>
<evidence type="ECO:0000313" key="1">
    <source>
        <dbReference type="EMBL" id="GFS57639.1"/>
    </source>
</evidence>
<dbReference type="Proteomes" id="UP000886998">
    <property type="component" value="Unassembled WGS sequence"/>
</dbReference>
<dbReference type="OrthoDB" id="10312260at2759"/>
<comment type="caution">
    <text evidence="1">The sequence shown here is derived from an EMBL/GenBank/DDBJ whole genome shotgun (WGS) entry which is preliminary data.</text>
</comment>
<organism evidence="1 2">
    <name type="scientific">Trichonephila inaurata madagascariensis</name>
    <dbReference type="NCBI Taxonomy" id="2747483"/>
    <lineage>
        <taxon>Eukaryota</taxon>
        <taxon>Metazoa</taxon>
        <taxon>Ecdysozoa</taxon>
        <taxon>Arthropoda</taxon>
        <taxon>Chelicerata</taxon>
        <taxon>Arachnida</taxon>
        <taxon>Araneae</taxon>
        <taxon>Araneomorphae</taxon>
        <taxon>Entelegynae</taxon>
        <taxon>Araneoidea</taxon>
        <taxon>Nephilidae</taxon>
        <taxon>Trichonephila</taxon>
        <taxon>Trichonephila inaurata</taxon>
    </lineage>
</organism>
<sequence length="117" mass="13139">MKAMRGEKTAVKNSLIRQAQQNGVLTMLGNPIKRMMSVHSFNMMTPSKVESLLPISKEDASGFVFYIVVSLSNLSNDITEAFERNIIKEDIVKVIIMLSTKGTKNEVVKSLQTWNFT</sequence>
<gene>
    <name evidence="1" type="ORF">TNIN_184701</name>
</gene>
<name>A0A8X6MHV2_9ARAC</name>
<evidence type="ECO:0000313" key="2">
    <source>
        <dbReference type="Proteomes" id="UP000886998"/>
    </source>
</evidence>
<dbReference type="EMBL" id="BMAV01027261">
    <property type="protein sequence ID" value="GFS57639.1"/>
    <property type="molecule type" value="Genomic_DNA"/>
</dbReference>
<protein>
    <submittedName>
        <fullName evidence="1">Uncharacterized protein</fullName>
    </submittedName>
</protein>